<dbReference type="InterPro" id="IPR002104">
    <property type="entry name" value="Integrase_catalytic"/>
</dbReference>
<evidence type="ECO:0000259" key="4">
    <source>
        <dbReference type="PROSITE" id="PS51898"/>
    </source>
</evidence>
<dbReference type="CDD" id="cd01189">
    <property type="entry name" value="INT_ICEBs1_C_like"/>
    <property type="match status" value="1"/>
</dbReference>
<dbReference type="AlphaFoldDB" id="A0A943HLA7"/>
<feature type="domain" description="Tyr recombinase" evidence="4">
    <location>
        <begin position="267"/>
        <end position="472"/>
    </location>
</feature>
<keyword evidence="2" id="KW-0238">DNA-binding</keyword>
<dbReference type="GO" id="GO:0015074">
    <property type="term" value="P:DNA integration"/>
    <property type="evidence" value="ECO:0007669"/>
    <property type="project" value="InterPro"/>
</dbReference>
<dbReference type="Gene3D" id="1.10.150.130">
    <property type="match status" value="1"/>
</dbReference>
<evidence type="ECO:0000313" key="5">
    <source>
        <dbReference type="EMBL" id="MBS5332990.1"/>
    </source>
</evidence>
<gene>
    <name evidence="5" type="ORF">KHY36_10740</name>
</gene>
<dbReference type="PANTHER" id="PTHR30349:SF64">
    <property type="entry name" value="PROPHAGE INTEGRASE INTD-RELATED"/>
    <property type="match status" value="1"/>
</dbReference>
<accession>A0A943HLA7</accession>
<keyword evidence="3" id="KW-0233">DNA recombination</keyword>
<dbReference type="Gene3D" id="1.10.443.10">
    <property type="entry name" value="Intergrase catalytic core"/>
    <property type="match status" value="1"/>
</dbReference>
<name>A0A943HLA7_9FIRM</name>
<feature type="non-terminal residue" evidence="5">
    <location>
        <position position="472"/>
    </location>
</feature>
<comment type="similarity">
    <text evidence="1">Belongs to the 'phage' integrase family.</text>
</comment>
<dbReference type="SUPFAM" id="SSF56349">
    <property type="entry name" value="DNA breaking-rejoining enzymes"/>
    <property type="match status" value="1"/>
</dbReference>
<dbReference type="GO" id="GO:0003677">
    <property type="term" value="F:DNA binding"/>
    <property type="evidence" value="ECO:0007669"/>
    <property type="project" value="UniProtKB-KW"/>
</dbReference>
<dbReference type="InterPro" id="IPR010998">
    <property type="entry name" value="Integrase_recombinase_N"/>
</dbReference>
<evidence type="ECO:0000256" key="3">
    <source>
        <dbReference type="ARBA" id="ARBA00023172"/>
    </source>
</evidence>
<dbReference type="GO" id="GO:0006310">
    <property type="term" value="P:DNA recombination"/>
    <property type="evidence" value="ECO:0007669"/>
    <property type="project" value="UniProtKB-KW"/>
</dbReference>
<dbReference type="InterPro" id="IPR013762">
    <property type="entry name" value="Integrase-like_cat_sf"/>
</dbReference>
<dbReference type="EMBL" id="JAGZGG010000026">
    <property type="protein sequence ID" value="MBS5332990.1"/>
    <property type="molecule type" value="Genomic_DNA"/>
</dbReference>
<organism evidence="5 6">
    <name type="scientific">Subdoligranulum variabile</name>
    <dbReference type="NCBI Taxonomy" id="214851"/>
    <lineage>
        <taxon>Bacteria</taxon>
        <taxon>Bacillati</taxon>
        <taxon>Bacillota</taxon>
        <taxon>Clostridia</taxon>
        <taxon>Eubacteriales</taxon>
        <taxon>Oscillospiraceae</taxon>
        <taxon>Subdoligranulum</taxon>
    </lineage>
</organism>
<dbReference type="InterPro" id="IPR011010">
    <property type="entry name" value="DNA_brk_join_enz"/>
</dbReference>
<evidence type="ECO:0000313" key="6">
    <source>
        <dbReference type="Proteomes" id="UP000759273"/>
    </source>
</evidence>
<reference evidence="5" key="1">
    <citation type="submission" date="2021-02" db="EMBL/GenBank/DDBJ databases">
        <title>Infant gut strain persistence is associated with maternal origin, phylogeny, and functional potential including surface adhesion and iron acquisition.</title>
        <authorList>
            <person name="Lou Y.C."/>
        </authorList>
    </citation>
    <scope>NUCLEOTIDE SEQUENCE</scope>
    <source>
        <strain evidence="5">L3_101_000M1_dasL3_101_000M1_concoct_87</strain>
    </source>
</reference>
<dbReference type="PANTHER" id="PTHR30349">
    <property type="entry name" value="PHAGE INTEGRASE-RELATED"/>
    <property type="match status" value="1"/>
</dbReference>
<dbReference type="InterPro" id="IPR050090">
    <property type="entry name" value="Tyrosine_recombinase_XerCD"/>
</dbReference>
<protein>
    <submittedName>
        <fullName evidence="5">Site-specific integrase</fullName>
    </submittedName>
</protein>
<dbReference type="Proteomes" id="UP000759273">
    <property type="component" value="Unassembled WGS sequence"/>
</dbReference>
<comment type="caution">
    <text evidence="5">The sequence shown here is derived from an EMBL/GenBank/DDBJ whole genome shotgun (WGS) entry which is preliminary data.</text>
</comment>
<dbReference type="Pfam" id="PF00589">
    <property type="entry name" value="Phage_integrase"/>
    <property type="match status" value="1"/>
</dbReference>
<evidence type="ECO:0000256" key="2">
    <source>
        <dbReference type="ARBA" id="ARBA00023125"/>
    </source>
</evidence>
<proteinExistence type="inferred from homology"/>
<sequence>MASIELRTPKNKPAYYKITASITLNGQTIRKFSRFEFDPKTLKTAKQRVAAATAAAFEFEAKAQEEAERSLSGANKPFQEVAEEYIASAKAKLEPAALLRGNYDSDKNKANTTLNKVGYLKKIVSVAPWFAKKSVSEITREDCARVIEEIKEKGCLRSEYAFILPEYATMKNKSFTKMVVGYDISAYTAMKCFSGAAVTRKTAEVVSNILGVSVRDAFRFERDERPLSKKTIREYVLFANQVLHFANERYHSVQAEFKMPAKGARPRFVDCIHEDEVCKLMSEIDKCSMPEQAIVLSLLNTGVRRAELAGLTWSDFDFKECTVHVNKSLLVFRDFGYQHTATKESNDRYIDVAPEYMEFMQQYKEWWYTKKRLMGASWQRDMVKNKESKRESLMRLAGEEFVIIDDFGWPRNPDGYNALVKRVAKKAGLKDIHPHMFRHTFVSLLMSNPDIGVATVAAEAGHAQPSTTLMIY</sequence>
<dbReference type="PROSITE" id="PS51898">
    <property type="entry name" value="TYR_RECOMBINASE"/>
    <property type="match status" value="1"/>
</dbReference>
<evidence type="ECO:0000256" key="1">
    <source>
        <dbReference type="ARBA" id="ARBA00008857"/>
    </source>
</evidence>